<comment type="subcellular location">
    <subcellularLocation>
        <location evidence="1">Cell projection</location>
        <location evidence="1">Cilium</location>
    </subcellularLocation>
</comment>
<proteinExistence type="predicted"/>
<feature type="region of interest" description="Disordered" evidence="6">
    <location>
        <begin position="2480"/>
        <end position="2507"/>
    </location>
</feature>
<dbReference type="PANTHER" id="PTHR45973:SF9">
    <property type="entry name" value="LEUCINE-RICH REPEAT-CONTAINING PROTEIN 46"/>
    <property type="match status" value="1"/>
</dbReference>
<name>A0AAV9XS88_9CRYT</name>
<evidence type="ECO:0000313" key="7">
    <source>
        <dbReference type="EMBL" id="KAK6587541.1"/>
    </source>
</evidence>
<dbReference type="InterPro" id="IPR032675">
    <property type="entry name" value="LRR_dom_sf"/>
</dbReference>
<dbReference type="InterPro" id="IPR001611">
    <property type="entry name" value="Leu-rich_rpt"/>
</dbReference>
<feature type="region of interest" description="Disordered" evidence="6">
    <location>
        <begin position="2370"/>
        <end position="2434"/>
    </location>
</feature>
<evidence type="ECO:0000256" key="1">
    <source>
        <dbReference type="ARBA" id="ARBA00004138"/>
    </source>
</evidence>
<protein>
    <submittedName>
        <fullName evidence="7">Leucine-rich repeat</fullName>
    </submittedName>
</protein>
<dbReference type="Proteomes" id="UP001311799">
    <property type="component" value="Unassembled WGS sequence"/>
</dbReference>
<keyword evidence="8" id="KW-1185">Reference proteome</keyword>
<evidence type="ECO:0000256" key="4">
    <source>
        <dbReference type="ARBA" id="ARBA00023069"/>
    </source>
</evidence>
<accession>A0AAV9XS88</accession>
<dbReference type="SUPFAM" id="SSF52075">
    <property type="entry name" value="Outer arm dynein light chain 1"/>
    <property type="match status" value="1"/>
</dbReference>
<evidence type="ECO:0000256" key="3">
    <source>
        <dbReference type="ARBA" id="ARBA00022737"/>
    </source>
</evidence>
<keyword evidence="5" id="KW-0966">Cell projection</keyword>
<evidence type="ECO:0000313" key="8">
    <source>
        <dbReference type="Proteomes" id="UP001311799"/>
    </source>
</evidence>
<feature type="compositionally biased region" description="Basic and acidic residues" evidence="6">
    <location>
        <begin position="2265"/>
        <end position="2299"/>
    </location>
</feature>
<sequence length="2507" mass="286000">METKENKANNCERNGTDHTEKQIFGEQNGVEVKVITKYDLRKLLGSGWKEKKHKILDFSGEEFKLITLRGKDGGILNPNLDKSEIERIYLGNNELTDLENVFSLKDSYHFYTLIELDLSGNKLSDQSIENPLNLPFLLKLDLSMNSFTKIPDLSLLENLINLDLSINNISSPSEGGAEELEMWNGIKKCKKLRILDLSFNNLNILPSTLVGLLCTFKNTLVGLSLKGNPFCEIFPEYKSMIVTALPNLKYLDGKKLKLSQKRRNSNFNFGLLQGYDDVFELRLGRRYDVTKMLKVNTEQEFNLDNNKTYRDDNVNHERLDYLIEILECMMEEENSILLCSRFLQGCEKIYNETMKPWTMDGGGDLGDVDVFESRRFIQVFSKECKLPSERERETEKFIELSAIALERQEKDPVSGTDFCRIWLLTALARLMHIPVGGLAISIARLLGNLMERKDAQNEISYIIGTFVLPCLKGRLFSDPIVQTVLACISILPQSRLMAAALRDEIKLILEYTLSHVRTEFHRPLMSVLALASLYKDNAIILSGYGVPVDLAGTLITLYLYSTPSSGKLNSSIGDIGNQGESLAVLGRRETKNITMYEWSSIEHIINDNTSDYITRELPGSDNLGSGDVFSIYKLSKLLAKRRNKNIKGELKINKQKETLSLSILPDFVKFNEFQQSLITYYLQIVRNCCLASKKVATSCTELGLHSSFLMPLLSEFLSAGKTFMFDESSSKLCSEIIYTISSLLEASEPALAQMVVNFHLIDWLLIPLKETPFGDPDVVAASTNAILNILNRREYLESMQNAPLTQTFATVGKSLTIFTGEAPIGSQLSYSADGEAFPVLNYIIQQLDYLIPKLEFLSGNQYFKELISKYCSNLENYHVSNKSKLKDMNSYSTLSSLEMMKNANSSHVHKSIQSILDLLVFVFRNKNSSVCAKILDEIYTRGYCILFMRLLEVPSETIPASAIQILSMIDISEMDLISIHEFLKILKVEAFKRGSGLNDNEGKQDKDSSDSEEDEQTPDQDVTNVSIRSRAKKRTESDFDLSNSKSGKNNINDVVNIVVDGDENDSTFDILGHFWMHLLNYIRRMVNNKGSTNWHIFKDTFSEDIGLIVFLGLKYSWNQFIINSPFRLVVSHLSNVSEFQLDDIYTILSSSRLIRALSRHDGFREHLRRKEIQTLFEYSLKKEEKYFAAFDPDTALEISWCGRSVVWLLGTLSGQNRLSCSKKVATRILSRLADILIGVTDRELYDLEGVQLDKTLMYQRQTSSVAEGLTSLESCFSFIVSRESAIWDLSLEPFVEQLLFLEEKELIDKLEQEELFIEQDGITKTLAFLPSLIDERLKNKESSNSAYEGDNRDEVSANRTNSTFSAANYWAGVLKGSLLIKEKALIKLSKASKSRIREHRKDTYIEEGTDTENNIESEFEDLESNFSDSISSLSDLEKLMILSDSDTEIAEIAEADYHENPNEEIEIIHPKTRNILHGIYHKYGPLTTGSGEELDSTEGLSEQTNTIEGSSEGNLGLRTSTLSTEKCILAQNRLLGTGKVWDNIISGSINNHLPVSAYLRIVYACLKSNTSTSLRNYARKTISQPYILETTAKLVLSCGLLESHVASKFLLILGNIFETDPKQDALSMDRLIPLYIGFWFVNNILNEVAYILHQSTRRHLLPEEQLLCTTFSRAILAMVDHIGSIQFSRLESIQEYGMEKVIRFFFSPLLVDCLQQMVLFDIQLSIGSSHGTYTAHVPLMFKRRYSPGRIGEISTPETLINLRETMRQCCCKSLSSMMEKSSSLRYRILEGFTYQSVFRHFPLRRSFLFELLEDVNTQHFGRGIELFLSFYYKRNERVIGTYPCYIFIQSKDDIMGRIKPRDREREAKKKSKGGGIGEMLGINEFVDGITGGKGKSQVDELADEYRTPKRCVAVITTRAYYIFERPDTVRNVISHEQYKYKRDPVVIAKREYADLRRIVKSFLGDQIMMLGWDFSSLLKLNKEGSDLIHSNKRIQGPIWKNTFYDIIIFDKIEDRDHMLNLLKTRTECRVIGEERAGGGISPVSINYDFVSRDCLGLILRLENIRAVQFALSEKLGENELNKPKIDKLYSLKQVENKKKKKKNDFFIIDDLLDYVMDYVFPPNKSSRFPSKPYPRAAVLHDIKKAEVRLYVITINSIYELEVDWRYWFCPDSNMLETRDDLYFRREMEVPPEIDILDIGINNSKNTDISDSGARVGLLNFLGLIDQIPRMDIDVSGISGSQNEIMSKFQENSAHVSQNNEINSKSSEKHGRDRGGKHRDGGKTGKNSKDDDHDTRKSKESSNNNENSLKANQGIISLKNFRSEHAKWYESKLESARINLFTKIRVFRIHRLRIAQFGPLEEPEVKLVYQLPPKKKSKRSKKESERNKRLKGKSEVKQTLKVTSSDEDPLTDSNSESESDEYNEDGSNENISSKERKHMTRLTSLDLIFMDDSARERFKVGIAIVINELENSNDWKRRMVPVQNHPGNSGKEVEKTKKRGSQRNLLSF</sequence>
<gene>
    <name evidence="7" type="ORF">RS030_91566</name>
</gene>
<dbReference type="EMBL" id="JAWDEY010000037">
    <property type="protein sequence ID" value="KAK6587541.1"/>
    <property type="molecule type" value="Genomic_DNA"/>
</dbReference>
<evidence type="ECO:0000256" key="6">
    <source>
        <dbReference type="SAM" id="MobiDB-lite"/>
    </source>
</evidence>
<dbReference type="InterPro" id="IPR050576">
    <property type="entry name" value="Cilia_flagella_integrity"/>
</dbReference>
<keyword evidence="3" id="KW-0677">Repeat</keyword>
<feature type="compositionally biased region" description="Basic and acidic residues" evidence="6">
    <location>
        <begin position="1000"/>
        <end position="1009"/>
    </location>
</feature>
<keyword evidence="4" id="KW-0969">Cilium</keyword>
<reference evidence="7 8" key="1">
    <citation type="submission" date="2023-10" db="EMBL/GenBank/DDBJ databases">
        <title>Comparative genomics analysis reveals potential genetic determinants of host preference in Cryptosporidium xiaoi.</title>
        <authorList>
            <person name="Xiao L."/>
            <person name="Li J."/>
        </authorList>
    </citation>
    <scope>NUCLEOTIDE SEQUENCE [LARGE SCALE GENOMIC DNA]</scope>
    <source>
        <strain evidence="7 8">52996</strain>
    </source>
</reference>
<organism evidence="7 8">
    <name type="scientific">Cryptosporidium xiaoi</name>
    <dbReference type="NCBI Taxonomy" id="659607"/>
    <lineage>
        <taxon>Eukaryota</taxon>
        <taxon>Sar</taxon>
        <taxon>Alveolata</taxon>
        <taxon>Apicomplexa</taxon>
        <taxon>Conoidasida</taxon>
        <taxon>Coccidia</taxon>
        <taxon>Eucoccidiorida</taxon>
        <taxon>Eimeriorina</taxon>
        <taxon>Cryptosporidiidae</taxon>
        <taxon>Cryptosporidium</taxon>
    </lineage>
</organism>
<evidence type="ECO:0000256" key="2">
    <source>
        <dbReference type="ARBA" id="ARBA00022614"/>
    </source>
</evidence>
<dbReference type="PROSITE" id="PS51450">
    <property type="entry name" value="LRR"/>
    <property type="match status" value="2"/>
</dbReference>
<dbReference type="Gene3D" id="3.80.10.10">
    <property type="entry name" value="Ribonuclease Inhibitor"/>
    <property type="match status" value="2"/>
</dbReference>
<evidence type="ECO:0000256" key="5">
    <source>
        <dbReference type="ARBA" id="ARBA00023273"/>
    </source>
</evidence>
<keyword evidence="2" id="KW-0433">Leucine-rich repeat</keyword>
<feature type="compositionally biased region" description="Basic and acidic residues" evidence="6">
    <location>
        <begin position="2381"/>
        <end position="2397"/>
    </location>
</feature>
<comment type="caution">
    <text evidence="7">The sequence shown here is derived from an EMBL/GenBank/DDBJ whole genome shotgun (WGS) entry which is preliminary data.</text>
</comment>
<feature type="region of interest" description="Disordered" evidence="6">
    <location>
        <begin position="997"/>
        <end position="1027"/>
    </location>
</feature>
<feature type="compositionally biased region" description="Acidic residues" evidence="6">
    <location>
        <begin position="2404"/>
        <end position="2426"/>
    </location>
</feature>
<dbReference type="SUPFAM" id="SSF48371">
    <property type="entry name" value="ARM repeat"/>
    <property type="match status" value="1"/>
</dbReference>
<dbReference type="InterPro" id="IPR016024">
    <property type="entry name" value="ARM-type_fold"/>
</dbReference>
<dbReference type="PANTHER" id="PTHR45973">
    <property type="entry name" value="PROTEIN PHOSPHATASE 1 REGULATORY SUBUNIT SDS22-RELATED"/>
    <property type="match status" value="1"/>
</dbReference>
<feature type="compositionally biased region" description="Polar residues" evidence="6">
    <location>
        <begin position="2250"/>
        <end position="2264"/>
    </location>
</feature>
<feature type="region of interest" description="Disordered" evidence="6">
    <location>
        <begin position="2250"/>
        <end position="2310"/>
    </location>
</feature>